<dbReference type="EMBL" id="KZ825573">
    <property type="protein sequence ID" value="PYI27321.1"/>
    <property type="molecule type" value="Genomic_DNA"/>
</dbReference>
<protein>
    <submittedName>
        <fullName evidence="2">Uncharacterized protein</fullName>
    </submittedName>
</protein>
<evidence type="ECO:0000256" key="1">
    <source>
        <dbReference type="SAM" id="Phobius"/>
    </source>
</evidence>
<keyword evidence="1" id="KW-0472">Membrane</keyword>
<keyword evidence="3" id="KW-1185">Reference proteome</keyword>
<reference evidence="2 3" key="1">
    <citation type="submission" date="2018-02" db="EMBL/GenBank/DDBJ databases">
        <title>The genomes of Aspergillus section Nigri reveals drivers in fungal speciation.</title>
        <authorList>
            <consortium name="DOE Joint Genome Institute"/>
            <person name="Vesth T.C."/>
            <person name="Nybo J."/>
            <person name="Theobald S."/>
            <person name="Brandl J."/>
            <person name="Frisvad J.C."/>
            <person name="Nielsen K.F."/>
            <person name="Lyhne E.K."/>
            <person name="Kogle M.E."/>
            <person name="Kuo A."/>
            <person name="Riley R."/>
            <person name="Clum A."/>
            <person name="Nolan M."/>
            <person name="Lipzen A."/>
            <person name="Salamov A."/>
            <person name="Henrissat B."/>
            <person name="Wiebenga A."/>
            <person name="De vries R.P."/>
            <person name="Grigoriev I.V."/>
            <person name="Mortensen U.H."/>
            <person name="Andersen M.R."/>
            <person name="Baker S.E."/>
        </authorList>
    </citation>
    <scope>NUCLEOTIDE SEQUENCE [LARGE SCALE GENOMIC DNA]</scope>
    <source>
        <strain evidence="2 3">CBS 114.80</strain>
    </source>
</reference>
<sequence>MVVVVVVVVMGMVMVMVMMMMMIMIIKMMITAGERHRIKVTQTGERYNIGRFTGGFSQYGIVRRSASALLCSALLCFALLCFALALPLVFPLLSLE</sequence>
<organism evidence="2 3">
    <name type="scientific">Aspergillus indologenus CBS 114.80</name>
    <dbReference type="NCBI Taxonomy" id="1450541"/>
    <lineage>
        <taxon>Eukaryota</taxon>
        <taxon>Fungi</taxon>
        <taxon>Dikarya</taxon>
        <taxon>Ascomycota</taxon>
        <taxon>Pezizomycotina</taxon>
        <taxon>Eurotiomycetes</taxon>
        <taxon>Eurotiomycetidae</taxon>
        <taxon>Eurotiales</taxon>
        <taxon>Aspergillaceae</taxon>
        <taxon>Aspergillus</taxon>
        <taxon>Aspergillus subgen. Circumdati</taxon>
    </lineage>
</organism>
<dbReference type="AlphaFoldDB" id="A0A2V5HU29"/>
<proteinExistence type="predicted"/>
<accession>A0A2V5HU29</accession>
<keyword evidence="1" id="KW-0812">Transmembrane</keyword>
<feature type="transmembrane region" description="Helical" evidence="1">
    <location>
        <begin position="68"/>
        <end position="90"/>
    </location>
</feature>
<feature type="transmembrane region" description="Helical" evidence="1">
    <location>
        <begin position="6"/>
        <end position="30"/>
    </location>
</feature>
<evidence type="ECO:0000313" key="2">
    <source>
        <dbReference type="EMBL" id="PYI27321.1"/>
    </source>
</evidence>
<gene>
    <name evidence="2" type="ORF">BP00DRAFT_30042</name>
</gene>
<name>A0A2V5HU29_9EURO</name>
<evidence type="ECO:0000313" key="3">
    <source>
        <dbReference type="Proteomes" id="UP000248817"/>
    </source>
</evidence>
<dbReference type="Proteomes" id="UP000248817">
    <property type="component" value="Unassembled WGS sequence"/>
</dbReference>
<keyword evidence="1" id="KW-1133">Transmembrane helix</keyword>